<evidence type="ECO:0000256" key="9">
    <source>
        <dbReference type="ARBA" id="ARBA00023014"/>
    </source>
</evidence>
<evidence type="ECO:0000256" key="3">
    <source>
        <dbReference type="ARBA" id="ARBA00008703"/>
    </source>
</evidence>
<reference evidence="15" key="1">
    <citation type="submission" date="2005-10" db="EMBL/GenBank/DDBJ databases">
        <title>Complete sequence of Pelobacter carbinolicus DSM 2380.</title>
        <authorList>
            <person name="Copeland A."/>
            <person name="Lucas S."/>
            <person name="Lapidus A."/>
            <person name="Barry K."/>
            <person name="Detter J.C."/>
            <person name="Glavina T."/>
            <person name="Hammon N."/>
            <person name="Israni S."/>
            <person name="Pitluck S."/>
            <person name="Chertkov O."/>
            <person name="Schmutz J."/>
            <person name="Larimer F."/>
            <person name="Land M."/>
            <person name="Kyrpides N."/>
            <person name="Ivanova N."/>
            <person name="Richardson P."/>
        </authorList>
    </citation>
    <scope>NUCLEOTIDE SEQUENCE [LARGE SCALE GENOMIC DNA]</scope>
    <source>
        <strain evidence="15">DSM 2380 / NBRC 103641 / GraBd1</strain>
    </source>
</reference>
<evidence type="ECO:0000256" key="12">
    <source>
        <dbReference type="PIRSR" id="PIRSR603739-50"/>
    </source>
</evidence>
<feature type="binding site" evidence="11">
    <location>
        <position position="103"/>
    </location>
    <ligand>
        <name>[4Fe-4S] cluster</name>
        <dbReference type="ChEBI" id="CHEBI:49883"/>
        <note>4Fe-4S-S-AdoMet</note>
    </ligand>
</feature>
<evidence type="ECO:0000256" key="6">
    <source>
        <dbReference type="ARBA" id="ARBA00022723"/>
    </source>
</evidence>
<comment type="cofactor">
    <cofactor evidence="1 12">
        <name>pyridoxal 5'-phosphate</name>
        <dbReference type="ChEBI" id="CHEBI:597326"/>
    </cofactor>
</comment>
<organism evidence="14 15">
    <name type="scientific">Syntrophotalea carbinolica (strain DSM 2380 / NBRC 103641 / GraBd1)</name>
    <name type="common">Pelobacter carbinolicus</name>
    <dbReference type="NCBI Taxonomy" id="338963"/>
    <lineage>
        <taxon>Bacteria</taxon>
        <taxon>Pseudomonadati</taxon>
        <taxon>Thermodesulfobacteriota</taxon>
        <taxon>Desulfuromonadia</taxon>
        <taxon>Desulfuromonadales</taxon>
        <taxon>Syntrophotaleaceae</taxon>
        <taxon>Syntrophotalea</taxon>
    </lineage>
</organism>
<dbReference type="InterPro" id="IPR025895">
    <property type="entry name" value="LAM_C_dom"/>
</dbReference>
<feature type="domain" description="Radical SAM core" evidence="13">
    <location>
        <begin position="89"/>
        <end position="300"/>
    </location>
</feature>
<keyword evidence="14" id="KW-0648">Protein biosynthesis</keyword>
<evidence type="ECO:0000256" key="10">
    <source>
        <dbReference type="ARBA" id="ARBA00023235"/>
    </source>
</evidence>
<keyword evidence="10" id="KW-0413">Isomerase</keyword>
<dbReference type="PIRSF" id="PIRSF004911">
    <property type="entry name" value="DUF160"/>
    <property type="match status" value="1"/>
</dbReference>
<comment type="cofactor">
    <cofactor evidence="2">
        <name>[4Fe-4S] cluster</name>
        <dbReference type="ChEBI" id="CHEBI:49883"/>
    </cofactor>
</comment>
<dbReference type="Gene3D" id="3.20.20.70">
    <property type="entry name" value="Aldolase class I"/>
    <property type="match status" value="1"/>
</dbReference>
<dbReference type="RefSeq" id="WP_011342294.1">
    <property type="nucleotide sequence ID" value="NC_007498.2"/>
</dbReference>
<dbReference type="eggNOG" id="COG1509">
    <property type="taxonomic scope" value="Bacteria"/>
</dbReference>
<feature type="modified residue" description="N6-(pyridoxal phosphate)lysine" evidence="12">
    <location>
        <position position="315"/>
    </location>
</feature>
<keyword evidence="4 11" id="KW-0004">4Fe-4S</keyword>
<keyword evidence="7 12" id="KW-0663">Pyridoxal phosphate</keyword>
<dbReference type="KEGG" id="pca:Pcar_2520"/>
<dbReference type="STRING" id="338963.Pcar_2520"/>
<evidence type="ECO:0000256" key="5">
    <source>
        <dbReference type="ARBA" id="ARBA00022691"/>
    </source>
</evidence>
<accession>Q3A1J9</accession>
<dbReference type="AlphaFoldDB" id="Q3A1J9"/>
<evidence type="ECO:0000313" key="14">
    <source>
        <dbReference type="EMBL" id="ABA89758.1"/>
    </source>
</evidence>
<dbReference type="GO" id="GO:0003746">
    <property type="term" value="F:translation elongation factor activity"/>
    <property type="evidence" value="ECO:0007669"/>
    <property type="project" value="UniProtKB-KW"/>
</dbReference>
<keyword evidence="6 11" id="KW-0479">Metal-binding</keyword>
<name>Q3A1J9_SYNC1</name>
<dbReference type="SFLD" id="SFLDS00029">
    <property type="entry name" value="Radical_SAM"/>
    <property type="match status" value="1"/>
</dbReference>
<dbReference type="CDD" id="cd01335">
    <property type="entry name" value="Radical_SAM"/>
    <property type="match status" value="1"/>
</dbReference>
<feature type="binding site" evidence="11">
    <location>
        <position position="110"/>
    </location>
    <ligand>
        <name>[4Fe-4S] cluster</name>
        <dbReference type="ChEBI" id="CHEBI:49883"/>
        <note>4Fe-4S-S-AdoMet</note>
    </ligand>
</feature>
<gene>
    <name evidence="14" type="primary">yjeK</name>
    <name evidence="14" type="ordered locus">Pcar_2520</name>
</gene>
<protein>
    <submittedName>
        <fullName evidence="14">Translation elongation factor P-lysyl-lysine 2,3-aminomutase</fullName>
    </submittedName>
</protein>
<sequence>MSSWQRQLIDSVTAPAGLAERFGTDMSELDAVVQRYPMRITPYYLDLIEKPGDAIWRQCVPDRRELLPCQEDADPLAEERLSPVPLLVHRYPDRVLLLASGQCAVYCRFCTRKRKVGCAAMGVSDRHLDEAIDYVARTEQVRDVILSGGDPLLLEDDRLEHLLMRLRAIPHVEIIRIGSRVPVTLPQRITEELCAMLRRYHPLYLNTHFNHPRELTPQAFEACRRLADAGLPLGNQTVLLRGVNDTPAVMRQLVKGLLKMRVRPYYLHHMDLAAGTGHFRTRIETGLDIVAALRGPISGLAVPHYVIDSPGGKGKIPLLPEYLVKLGDTALLRTPSGEMIEFPNGEM</sequence>
<dbReference type="SFLD" id="SFLDG01070">
    <property type="entry name" value="PLP-dependent"/>
    <property type="match status" value="1"/>
</dbReference>
<keyword evidence="15" id="KW-1185">Reference proteome</keyword>
<dbReference type="GO" id="GO:0016853">
    <property type="term" value="F:isomerase activity"/>
    <property type="evidence" value="ECO:0007669"/>
    <property type="project" value="UniProtKB-KW"/>
</dbReference>
<dbReference type="GO" id="GO:0046872">
    <property type="term" value="F:metal ion binding"/>
    <property type="evidence" value="ECO:0007669"/>
    <property type="project" value="UniProtKB-KW"/>
</dbReference>
<dbReference type="PROSITE" id="PS51918">
    <property type="entry name" value="RADICAL_SAM"/>
    <property type="match status" value="1"/>
</dbReference>
<evidence type="ECO:0000256" key="4">
    <source>
        <dbReference type="ARBA" id="ARBA00022485"/>
    </source>
</evidence>
<dbReference type="Pfam" id="PF12544">
    <property type="entry name" value="LAM_C"/>
    <property type="match status" value="1"/>
</dbReference>
<dbReference type="OrthoDB" id="9768064at2"/>
<evidence type="ECO:0000256" key="11">
    <source>
        <dbReference type="PIRSR" id="PIRSR004911-1"/>
    </source>
</evidence>
<dbReference type="HOGENOM" id="CLU_032161_0_1_7"/>
<dbReference type="SUPFAM" id="SSF102114">
    <property type="entry name" value="Radical SAM enzymes"/>
    <property type="match status" value="1"/>
</dbReference>
<dbReference type="GO" id="GO:0051539">
    <property type="term" value="F:4 iron, 4 sulfur cluster binding"/>
    <property type="evidence" value="ECO:0007669"/>
    <property type="project" value="UniProtKB-KW"/>
</dbReference>
<evidence type="ECO:0000256" key="8">
    <source>
        <dbReference type="ARBA" id="ARBA00023004"/>
    </source>
</evidence>
<evidence type="ECO:0000313" key="15">
    <source>
        <dbReference type="Proteomes" id="UP000002534"/>
    </source>
</evidence>
<feature type="binding site" evidence="11">
    <location>
        <position position="107"/>
    </location>
    <ligand>
        <name>[4Fe-4S] cluster</name>
        <dbReference type="ChEBI" id="CHEBI:49883"/>
        <note>4Fe-4S-S-AdoMet</note>
    </ligand>
</feature>
<dbReference type="NCBIfam" id="TIGR00238">
    <property type="entry name" value="KamA family radical SAM protein"/>
    <property type="match status" value="1"/>
</dbReference>
<dbReference type="EMBL" id="CP000142">
    <property type="protein sequence ID" value="ABA89758.1"/>
    <property type="molecule type" value="Genomic_DNA"/>
</dbReference>
<keyword evidence="8" id="KW-0408">Iron</keyword>
<comment type="similarity">
    <text evidence="3">Belongs to the radical SAM superfamily. KamA family.</text>
</comment>
<evidence type="ECO:0000256" key="2">
    <source>
        <dbReference type="ARBA" id="ARBA00001966"/>
    </source>
</evidence>
<keyword evidence="9 11" id="KW-0411">Iron-sulfur</keyword>
<dbReference type="InterPro" id="IPR003739">
    <property type="entry name" value="Lys_aminomutase/Glu_NH3_mut"/>
</dbReference>
<keyword evidence="5" id="KW-0949">S-adenosyl-L-methionine</keyword>
<evidence type="ECO:0000256" key="1">
    <source>
        <dbReference type="ARBA" id="ARBA00001933"/>
    </source>
</evidence>
<reference evidence="14 15" key="2">
    <citation type="journal article" date="2012" name="BMC Genomics">
        <title>The genome of Pelobacter carbinolicus reveals surprising metabolic capabilities and physiological features.</title>
        <authorList>
            <person name="Aklujkar M."/>
            <person name="Haveman S.A."/>
            <person name="Didonato R.Jr."/>
            <person name="Chertkov O."/>
            <person name="Han C.S."/>
            <person name="Land M.L."/>
            <person name="Brown P."/>
            <person name="Lovley D.R."/>
        </authorList>
    </citation>
    <scope>NUCLEOTIDE SEQUENCE [LARGE SCALE GENOMIC DNA]</scope>
    <source>
        <strain evidence="15">DSM 2380 / NBRC 103641 / GraBd1</strain>
    </source>
</reference>
<dbReference type="PANTHER" id="PTHR30538:SF1">
    <property type="entry name" value="L-LYSINE 2,3-AMINOMUTASE"/>
    <property type="match status" value="1"/>
</dbReference>
<dbReference type="InterPro" id="IPR058240">
    <property type="entry name" value="rSAM_sf"/>
</dbReference>
<keyword evidence="14" id="KW-0251">Elongation factor</keyword>
<dbReference type="InterPro" id="IPR013785">
    <property type="entry name" value="Aldolase_TIM"/>
</dbReference>
<dbReference type="InterPro" id="IPR007197">
    <property type="entry name" value="rSAM"/>
</dbReference>
<dbReference type="Proteomes" id="UP000002534">
    <property type="component" value="Chromosome"/>
</dbReference>
<proteinExistence type="inferred from homology"/>
<dbReference type="PANTHER" id="PTHR30538">
    <property type="entry name" value="LYSINE 2,3-AMINOMUTASE-RELATED"/>
    <property type="match status" value="1"/>
</dbReference>
<dbReference type="Pfam" id="PF04055">
    <property type="entry name" value="Radical_SAM"/>
    <property type="match status" value="1"/>
</dbReference>
<evidence type="ECO:0000259" key="13">
    <source>
        <dbReference type="PROSITE" id="PS51918"/>
    </source>
</evidence>
<evidence type="ECO:0000256" key="7">
    <source>
        <dbReference type="ARBA" id="ARBA00022898"/>
    </source>
</evidence>